<organism evidence="16 17">
    <name type="scientific">Venturia nashicola</name>
    <dbReference type="NCBI Taxonomy" id="86259"/>
    <lineage>
        <taxon>Eukaryota</taxon>
        <taxon>Fungi</taxon>
        <taxon>Dikarya</taxon>
        <taxon>Ascomycota</taxon>
        <taxon>Pezizomycotina</taxon>
        <taxon>Dothideomycetes</taxon>
        <taxon>Pleosporomycetidae</taxon>
        <taxon>Venturiales</taxon>
        <taxon>Venturiaceae</taxon>
        <taxon>Venturia</taxon>
    </lineage>
</organism>
<dbReference type="Proteomes" id="UP000298493">
    <property type="component" value="Unassembled WGS sequence"/>
</dbReference>
<dbReference type="InterPro" id="IPR029016">
    <property type="entry name" value="GAF-like_dom_sf"/>
</dbReference>
<dbReference type="InterPro" id="IPR043150">
    <property type="entry name" value="Phytochrome_PHY_sf"/>
</dbReference>
<feature type="region of interest" description="Disordered" evidence="12">
    <location>
        <begin position="1279"/>
        <end position="1298"/>
    </location>
</feature>
<comment type="caution">
    <text evidence="11">Lacks conserved residue(s) required for the propagation of feature annotation.</text>
</comment>
<dbReference type="GO" id="GO:0009584">
    <property type="term" value="P:detection of visible light"/>
    <property type="evidence" value="ECO:0007669"/>
    <property type="project" value="InterPro"/>
</dbReference>
<keyword evidence="2" id="KW-0597">Phosphoprotein</keyword>
<evidence type="ECO:0000256" key="5">
    <source>
        <dbReference type="ARBA" id="ARBA00022741"/>
    </source>
</evidence>
<evidence type="ECO:0000256" key="4">
    <source>
        <dbReference type="ARBA" id="ARBA00022679"/>
    </source>
</evidence>
<dbReference type="InterPro" id="IPR001294">
    <property type="entry name" value="Phytochrome"/>
</dbReference>
<dbReference type="Pfam" id="PF08446">
    <property type="entry name" value="PAS_2"/>
    <property type="match status" value="1"/>
</dbReference>
<dbReference type="PRINTS" id="PR01033">
    <property type="entry name" value="PHYTOCHROME"/>
</dbReference>
<feature type="domain" description="Response regulatory" evidence="15">
    <location>
        <begin position="1198"/>
        <end position="1348"/>
    </location>
</feature>
<dbReference type="InterPro" id="IPR003594">
    <property type="entry name" value="HATPase_dom"/>
</dbReference>
<evidence type="ECO:0000259" key="14">
    <source>
        <dbReference type="PROSITE" id="PS50109"/>
    </source>
</evidence>
<feature type="domain" description="Phytochrome chromophore attachment site" evidence="13">
    <location>
        <begin position="361"/>
        <end position="523"/>
    </location>
</feature>
<gene>
    <name evidence="16" type="ORF">E6O75_ATG06271</name>
</gene>
<evidence type="ECO:0000313" key="16">
    <source>
        <dbReference type="EMBL" id="TID19150.1"/>
    </source>
</evidence>
<evidence type="ECO:0000256" key="8">
    <source>
        <dbReference type="ARBA" id="ARBA00022991"/>
    </source>
</evidence>
<feature type="compositionally biased region" description="Polar residues" evidence="12">
    <location>
        <begin position="1106"/>
        <end position="1122"/>
    </location>
</feature>
<dbReference type="InterPro" id="IPR036097">
    <property type="entry name" value="HisK_dim/P_sf"/>
</dbReference>
<dbReference type="PANTHER" id="PTHR43065">
    <property type="entry name" value="SENSOR HISTIDINE KINASE"/>
    <property type="match status" value="1"/>
</dbReference>
<dbReference type="InterPro" id="IPR036890">
    <property type="entry name" value="HATPase_C_sf"/>
</dbReference>
<dbReference type="STRING" id="86259.A0A4Z1P4Y8"/>
<dbReference type="Gene3D" id="1.10.287.130">
    <property type="match status" value="1"/>
</dbReference>
<evidence type="ECO:0000256" key="3">
    <source>
        <dbReference type="ARBA" id="ARBA00022606"/>
    </source>
</evidence>
<dbReference type="GO" id="GO:0000155">
    <property type="term" value="F:phosphorelay sensor kinase activity"/>
    <property type="evidence" value="ECO:0007669"/>
    <property type="project" value="InterPro"/>
</dbReference>
<dbReference type="CDD" id="cd17546">
    <property type="entry name" value="REC_hyHK_CKI1_RcsC-like"/>
    <property type="match status" value="1"/>
</dbReference>
<evidence type="ECO:0000256" key="9">
    <source>
        <dbReference type="ARBA" id="ARBA00023012"/>
    </source>
</evidence>
<dbReference type="Gene3D" id="3.30.450.20">
    <property type="entry name" value="PAS domain"/>
    <property type="match status" value="2"/>
</dbReference>
<evidence type="ECO:0000256" key="1">
    <source>
        <dbReference type="ARBA" id="ARBA00022543"/>
    </source>
</evidence>
<feature type="region of interest" description="Disordered" evidence="12">
    <location>
        <begin position="132"/>
        <end position="152"/>
    </location>
</feature>
<dbReference type="SUPFAM" id="SSF55785">
    <property type="entry name" value="PYP-like sensor domain (PAS domain)"/>
    <property type="match status" value="1"/>
</dbReference>
<dbReference type="SUPFAM" id="SSF55781">
    <property type="entry name" value="GAF domain-like"/>
    <property type="match status" value="2"/>
</dbReference>
<evidence type="ECO:0000256" key="2">
    <source>
        <dbReference type="ARBA" id="ARBA00022553"/>
    </source>
</evidence>
<dbReference type="Pfam" id="PF00360">
    <property type="entry name" value="PHY"/>
    <property type="match status" value="1"/>
</dbReference>
<keyword evidence="7" id="KW-0067">ATP-binding</keyword>
<dbReference type="GO" id="GO:0005524">
    <property type="term" value="F:ATP binding"/>
    <property type="evidence" value="ECO:0007669"/>
    <property type="project" value="UniProtKB-KW"/>
</dbReference>
<evidence type="ECO:0000256" key="7">
    <source>
        <dbReference type="ARBA" id="ARBA00022840"/>
    </source>
</evidence>
<dbReference type="PROSITE" id="PS50109">
    <property type="entry name" value="HIS_KIN"/>
    <property type="match status" value="1"/>
</dbReference>
<evidence type="ECO:0000256" key="6">
    <source>
        <dbReference type="ARBA" id="ARBA00022777"/>
    </source>
</evidence>
<feature type="compositionally biased region" description="Pro residues" evidence="12">
    <location>
        <begin position="1128"/>
        <end position="1140"/>
    </location>
</feature>
<evidence type="ECO:0000259" key="13">
    <source>
        <dbReference type="PROSITE" id="PS50046"/>
    </source>
</evidence>
<dbReference type="Gene3D" id="3.30.565.10">
    <property type="entry name" value="Histidine kinase-like ATPase, C-terminal domain"/>
    <property type="match status" value="1"/>
</dbReference>
<keyword evidence="1" id="KW-0600">Photoreceptor protein</keyword>
<protein>
    <submittedName>
        <fullName evidence="16">Sensor histidine kinase/response regulator</fullName>
    </submittedName>
</protein>
<dbReference type="GO" id="GO:0006355">
    <property type="term" value="P:regulation of DNA-templated transcription"/>
    <property type="evidence" value="ECO:0007669"/>
    <property type="project" value="InterPro"/>
</dbReference>
<dbReference type="Gene3D" id="3.40.50.2300">
    <property type="match status" value="1"/>
</dbReference>
<evidence type="ECO:0000313" key="17">
    <source>
        <dbReference type="Proteomes" id="UP000298493"/>
    </source>
</evidence>
<evidence type="ECO:0000259" key="15">
    <source>
        <dbReference type="PROSITE" id="PS50110"/>
    </source>
</evidence>
<keyword evidence="5" id="KW-0547">Nucleotide-binding</keyword>
<keyword evidence="8" id="KW-0157">Chromophore</keyword>
<keyword evidence="3" id="KW-0716">Sensory transduction</keyword>
<dbReference type="InterPro" id="IPR013654">
    <property type="entry name" value="PAS_2"/>
</dbReference>
<dbReference type="PROSITE" id="PS50046">
    <property type="entry name" value="PHYTOCHROME_2"/>
    <property type="match status" value="1"/>
</dbReference>
<evidence type="ECO:0000256" key="11">
    <source>
        <dbReference type="PROSITE-ProRule" id="PRU00169"/>
    </source>
</evidence>
<keyword evidence="10" id="KW-0675">Receptor</keyword>
<dbReference type="EMBL" id="SNSC02000013">
    <property type="protein sequence ID" value="TID19150.1"/>
    <property type="molecule type" value="Genomic_DNA"/>
</dbReference>
<evidence type="ECO:0000256" key="12">
    <source>
        <dbReference type="SAM" id="MobiDB-lite"/>
    </source>
</evidence>
<dbReference type="InterPro" id="IPR013515">
    <property type="entry name" value="Phytochrome_cen-reg"/>
</dbReference>
<dbReference type="InterPro" id="IPR011006">
    <property type="entry name" value="CheY-like_superfamily"/>
</dbReference>
<keyword evidence="6 16" id="KW-0418">Kinase</keyword>
<dbReference type="InterPro" id="IPR005467">
    <property type="entry name" value="His_kinase_dom"/>
</dbReference>
<dbReference type="Gene3D" id="3.30.450.40">
    <property type="match status" value="1"/>
</dbReference>
<dbReference type="SMART" id="SM00065">
    <property type="entry name" value="GAF"/>
    <property type="match status" value="1"/>
</dbReference>
<proteinExistence type="predicted"/>
<dbReference type="GO" id="GO:0009881">
    <property type="term" value="F:photoreceptor activity"/>
    <property type="evidence" value="ECO:0007669"/>
    <property type="project" value="UniProtKB-KW"/>
</dbReference>
<dbReference type="Gene3D" id="3.30.450.270">
    <property type="match status" value="1"/>
</dbReference>
<dbReference type="CDD" id="cd00082">
    <property type="entry name" value="HisKA"/>
    <property type="match status" value="1"/>
</dbReference>
<comment type="caution">
    <text evidence="16">The sequence shown here is derived from an EMBL/GenBank/DDBJ whole genome shotgun (WGS) entry which is preliminary data.</text>
</comment>
<dbReference type="Pfam" id="PF02518">
    <property type="entry name" value="HATPase_c"/>
    <property type="match status" value="1"/>
</dbReference>
<dbReference type="InterPro" id="IPR001789">
    <property type="entry name" value="Sig_transdc_resp-reg_receiver"/>
</dbReference>
<reference evidence="16 17" key="1">
    <citation type="submission" date="2019-04" db="EMBL/GenBank/DDBJ databases">
        <title>High contiguity whole genome sequence and gene annotation resource for two Venturia nashicola isolates.</title>
        <authorList>
            <person name="Prokchorchik M."/>
            <person name="Won K."/>
            <person name="Lee Y."/>
            <person name="Choi E.D."/>
            <person name="Segonzac C."/>
            <person name="Sohn K.H."/>
        </authorList>
    </citation>
    <scope>NUCLEOTIDE SEQUENCE [LARGE SCALE GENOMIC DNA]</scope>
    <source>
        <strain evidence="16 17">PRI2</strain>
    </source>
</reference>
<dbReference type="PROSITE" id="PS50110">
    <property type="entry name" value="RESPONSE_REGULATORY"/>
    <property type="match status" value="1"/>
</dbReference>
<sequence length="1372" mass="153524">MIILDSACATQCYSSPPPQAFDNQTASSFGADRAIKVSQLPPLWLNSRDWAYIIGHIFKDHITMEFDFFFSSKSWSHATAAYDERLPAYLDPMRRDDYPPLFPQDAQSAPKINLTKSRRTSVGDKQPQVAERAQLVPSHQGPPRVTTSASTQGVVYRRCEDEPIHAPGTIQNFGALLGLKYNSRGDLQVRIASENSRSIIGYGVEQLFALPSFLDVLQHETRQEMIEHISYLFHVSDPIKEETQLDIFRMVIGFPYEPDVELWCALHLCPNAEGLLICEFEKYVDSFYTKDILAAKKFPAMMPIQTSSELSAEEFKKSTTSASKPLPVLEVARKRDNSHFSSMDIFKAMTQSQKQISACTSLSSVFDVVVGIVAEITDFHRVMLYRFDTEMNGRVESELLDPRASEDFFRGMHFPASDIPAQAQRLYVINRIRLLHDRAAETARLVCRNKEDFSQPLDLTHSYLRSISPVHCKYLANMDVRATMSISLVINQKLWGLIACHQYGEQGIKVPLPIRELCRTIGESASFKIQQLLMAQRIEARTGPIADPTALSPDSFIGSSSTSEILRLVDADCAYLSCGDKSAAVGFLDPYEEALAVISYLQSCHFSSVQRSHNIRKDFPGLAHVGFSAIGGLLFIPLQAKGIDNPFLVFMRKSQLRQVRWAGNPYAKKMKAGTEYLQPRNSFKKWEETIAGTSREWTEDQMDTASVLSTVYNRMIESWRDKKPFSENAQMDLIRNSAHEFDSPLNVLIHSLEMASEDTLDERTRDMLKQAYEASNSIFNKIERLRSLTDVEANAKNGSTDHSGETFDLKSSTTRALQTLHKEARRNGFQFTMSVHDQLPGYVKGNNDQFKTLLDHLVQSALKLGSSTVQCNVFVSRSGPQNSTILIQVKDSGPNLSGSQLKKLIEALEDGQDEIELARENQTVEEDSDLAIAAIGAYVKQRNGKIQVTNEPTGTLFSLELPFEHVPPRVQSEDPRRIRNIFHLPASRTPRDAADSNSKSLAPIDRSAIGPPSTNPFINSQSAQHLVQISQSLVNGQPRPPSSENASPPEVSYRINRSSRPTPSTSPSPPVRTEMPNHHRSSRGSPSRTPSPPLEAAKPIRRQSKRSQNTATHQTQQLQQIWDRSDSPSPPPNKALPAPPIAAKADAFPATPVRQENFPLPPGRLEERSSSLSGNTLLSTVQEDFHNKTKPNAIWKLNILIADDDPHSVHTLDEKLSKWGARCTLSSDGQECHDRFEMTPDKFDVILMELKLPTIDGSLSTRMIRFLEKELAQAKRFATSLSSSSTSRHSDPPSNLNKKTRARIPILALSANPILEDRRFELLQAGFDGWLLKPIDFGKLERVLEGVTETKVRRGCLFSTTEGERGGGWFMP</sequence>
<dbReference type="SUPFAM" id="SSF55874">
    <property type="entry name" value="ATPase domain of HSP90 chaperone/DNA topoisomerase II/histidine kinase"/>
    <property type="match status" value="1"/>
</dbReference>
<dbReference type="Pfam" id="PF01590">
    <property type="entry name" value="GAF"/>
    <property type="match status" value="1"/>
</dbReference>
<feature type="region of interest" description="Disordered" evidence="12">
    <location>
        <begin position="1034"/>
        <end position="1140"/>
    </location>
</feature>
<feature type="domain" description="Histidine kinase" evidence="14">
    <location>
        <begin position="736"/>
        <end position="965"/>
    </location>
</feature>
<keyword evidence="17" id="KW-1185">Reference proteome</keyword>
<feature type="region of interest" description="Disordered" evidence="12">
    <location>
        <begin position="983"/>
        <end position="1019"/>
    </location>
</feature>
<evidence type="ECO:0000256" key="10">
    <source>
        <dbReference type="ARBA" id="ARBA00023170"/>
    </source>
</evidence>
<keyword evidence="9" id="KW-0902">Two-component regulatory system</keyword>
<dbReference type="PANTHER" id="PTHR43065:SF10">
    <property type="entry name" value="PEROXIDE STRESS-ACTIVATED HISTIDINE KINASE MAK3"/>
    <property type="match status" value="1"/>
</dbReference>
<dbReference type="InterPro" id="IPR016132">
    <property type="entry name" value="Phyto_chromo_attachment"/>
</dbReference>
<dbReference type="SMART" id="SM00388">
    <property type="entry name" value="HisKA"/>
    <property type="match status" value="1"/>
</dbReference>
<dbReference type="InterPro" id="IPR035965">
    <property type="entry name" value="PAS-like_dom_sf"/>
</dbReference>
<keyword evidence="4" id="KW-0808">Transferase</keyword>
<dbReference type="SUPFAM" id="SSF47384">
    <property type="entry name" value="Homodimeric domain of signal transducing histidine kinase"/>
    <property type="match status" value="1"/>
</dbReference>
<dbReference type="SUPFAM" id="SSF52172">
    <property type="entry name" value="CheY-like"/>
    <property type="match status" value="1"/>
</dbReference>
<dbReference type="SMART" id="SM00448">
    <property type="entry name" value="REC"/>
    <property type="match status" value="1"/>
</dbReference>
<dbReference type="InterPro" id="IPR003661">
    <property type="entry name" value="HisK_dim/P_dom"/>
</dbReference>
<name>A0A4Z1P4Y8_9PEZI</name>
<accession>A0A4Z1P4Y8</accession>
<dbReference type="InterPro" id="IPR003018">
    <property type="entry name" value="GAF"/>
</dbReference>